<dbReference type="InterPro" id="IPR036640">
    <property type="entry name" value="ABC1_TM_sf"/>
</dbReference>
<dbReference type="Gene3D" id="1.20.1560.10">
    <property type="entry name" value="ABC transporter type 1, transmembrane domain"/>
    <property type="match status" value="1"/>
</dbReference>
<evidence type="ECO:0000256" key="8">
    <source>
        <dbReference type="SAM" id="Phobius"/>
    </source>
</evidence>
<evidence type="ECO:0000259" key="10">
    <source>
        <dbReference type="PROSITE" id="PS50929"/>
    </source>
</evidence>
<gene>
    <name evidence="11" type="ORF">EIN_069040</name>
</gene>
<keyword evidence="5" id="KW-0067">ATP-binding</keyword>
<evidence type="ECO:0000313" key="11">
    <source>
        <dbReference type="EMBL" id="ELP83550.1"/>
    </source>
</evidence>
<keyword evidence="11" id="KW-0378">Hydrolase</keyword>
<keyword evidence="4" id="KW-0547">Nucleotide-binding</keyword>
<feature type="transmembrane region" description="Helical" evidence="8">
    <location>
        <begin position="68"/>
        <end position="91"/>
    </location>
</feature>
<dbReference type="PROSITE" id="PS50929">
    <property type="entry name" value="ABC_TM1F"/>
    <property type="match status" value="1"/>
</dbReference>
<dbReference type="CDD" id="cd18577">
    <property type="entry name" value="ABC_6TM_Pgp_ABCB1_D1_like"/>
    <property type="match status" value="1"/>
</dbReference>
<feature type="domain" description="ABC transporter" evidence="9">
    <location>
        <begin position="416"/>
        <end position="655"/>
    </location>
</feature>
<dbReference type="GeneID" id="14882529"/>
<dbReference type="PANTHER" id="PTHR43394">
    <property type="entry name" value="ATP-DEPENDENT PERMEASE MDL1, MITOCHONDRIAL"/>
    <property type="match status" value="1"/>
</dbReference>
<feature type="transmembrane region" description="Helical" evidence="8">
    <location>
        <begin position="210"/>
        <end position="229"/>
    </location>
</feature>
<dbReference type="EMBL" id="KB207267">
    <property type="protein sequence ID" value="ELP83550.1"/>
    <property type="molecule type" value="Genomic_DNA"/>
</dbReference>
<feature type="transmembrane region" description="Helical" evidence="8">
    <location>
        <begin position="235"/>
        <end position="254"/>
    </location>
</feature>
<keyword evidence="7 8" id="KW-0472">Membrane</keyword>
<feature type="domain" description="ABC transmembrane type-1" evidence="10">
    <location>
        <begin position="71"/>
        <end position="374"/>
    </location>
</feature>
<keyword evidence="12" id="KW-1185">Reference proteome</keyword>
<comment type="subcellular location">
    <subcellularLocation>
        <location evidence="1">Membrane</location>
        <topology evidence="1">Multi-pass membrane protein</topology>
    </subcellularLocation>
</comment>
<dbReference type="FunFam" id="3.40.50.300:FF:000916">
    <property type="entry name" value="ABC transporter B family member 9"/>
    <property type="match status" value="1"/>
</dbReference>
<dbReference type="OrthoDB" id="76207at2759"/>
<evidence type="ECO:0000256" key="1">
    <source>
        <dbReference type="ARBA" id="ARBA00004141"/>
    </source>
</evidence>
<dbReference type="GO" id="GO:0015421">
    <property type="term" value="F:ABC-type oligopeptide transporter activity"/>
    <property type="evidence" value="ECO:0007669"/>
    <property type="project" value="TreeGrafter"/>
</dbReference>
<dbReference type="AlphaFoldDB" id="A0A0A1TUC0"/>
<dbReference type="Proteomes" id="UP000014680">
    <property type="component" value="Unassembled WGS sequence"/>
</dbReference>
<organism evidence="11 12">
    <name type="scientific">Entamoeba invadens IP1</name>
    <dbReference type="NCBI Taxonomy" id="370355"/>
    <lineage>
        <taxon>Eukaryota</taxon>
        <taxon>Amoebozoa</taxon>
        <taxon>Evosea</taxon>
        <taxon>Archamoebae</taxon>
        <taxon>Mastigamoebida</taxon>
        <taxon>Entamoebidae</taxon>
        <taxon>Entamoeba</taxon>
    </lineage>
</organism>
<comment type="similarity">
    <text evidence="2">Belongs to the ABC transporter superfamily. ABCB family. Multidrug resistance exporter (TC 3.A.1.201) subfamily.</text>
</comment>
<dbReference type="SUPFAM" id="SSF90123">
    <property type="entry name" value="ABC transporter transmembrane region"/>
    <property type="match status" value="1"/>
</dbReference>
<dbReference type="InterPro" id="IPR003439">
    <property type="entry name" value="ABC_transporter-like_ATP-bd"/>
</dbReference>
<dbReference type="SMART" id="SM00382">
    <property type="entry name" value="AAA"/>
    <property type="match status" value="1"/>
</dbReference>
<accession>A0A0A1TUC0</accession>
<evidence type="ECO:0000256" key="3">
    <source>
        <dbReference type="ARBA" id="ARBA00022692"/>
    </source>
</evidence>
<evidence type="ECO:0000259" key="9">
    <source>
        <dbReference type="PROSITE" id="PS50893"/>
    </source>
</evidence>
<name>A0A0A1TUC0_ENTIV</name>
<dbReference type="PANTHER" id="PTHR43394:SF27">
    <property type="entry name" value="ATP-DEPENDENT TRANSLOCASE ABCB1-LIKE"/>
    <property type="match status" value="1"/>
</dbReference>
<dbReference type="EC" id="3.6.3.44" evidence="11"/>
<evidence type="ECO:0000256" key="5">
    <source>
        <dbReference type="ARBA" id="ARBA00022840"/>
    </source>
</evidence>
<evidence type="ECO:0000256" key="2">
    <source>
        <dbReference type="ARBA" id="ARBA00007577"/>
    </source>
</evidence>
<dbReference type="KEGG" id="eiv:EIN_069040"/>
<proteinExistence type="inferred from homology"/>
<feature type="transmembrane region" description="Helical" evidence="8">
    <location>
        <begin position="134"/>
        <end position="159"/>
    </location>
</feature>
<dbReference type="GO" id="GO:0005743">
    <property type="term" value="C:mitochondrial inner membrane"/>
    <property type="evidence" value="ECO:0007669"/>
    <property type="project" value="TreeGrafter"/>
</dbReference>
<evidence type="ECO:0000256" key="7">
    <source>
        <dbReference type="ARBA" id="ARBA00023136"/>
    </source>
</evidence>
<reference evidence="11 12" key="1">
    <citation type="submission" date="2012-10" db="EMBL/GenBank/DDBJ databases">
        <authorList>
            <person name="Zafar N."/>
            <person name="Inman J."/>
            <person name="Hall N."/>
            <person name="Lorenzi H."/>
            <person name="Caler E."/>
        </authorList>
    </citation>
    <scope>NUCLEOTIDE SEQUENCE [LARGE SCALE GENOMIC DNA]</scope>
    <source>
        <strain evidence="11 12">IP1</strain>
    </source>
</reference>
<evidence type="ECO:0000256" key="6">
    <source>
        <dbReference type="ARBA" id="ARBA00022989"/>
    </source>
</evidence>
<dbReference type="VEuPathDB" id="AmoebaDB:EIN_069040"/>
<dbReference type="OMA" id="NSARINP"/>
<keyword evidence="3 8" id="KW-0812">Transmembrane</keyword>
<dbReference type="GO" id="GO:0005524">
    <property type="term" value="F:ATP binding"/>
    <property type="evidence" value="ECO:0007669"/>
    <property type="project" value="UniProtKB-KW"/>
</dbReference>
<dbReference type="Pfam" id="PF00005">
    <property type="entry name" value="ABC_tran"/>
    <property type="match status" value="1"/>
</dbReference>
<feature type="transmembrane region" description="Helical" evidence="8">
    <location>
        <begin position="321"/>
        <end position="343"/>
    </location>
</feature>
<dbReference type="InterPro" id="IPR003593">
    <property type="entry name" value="AAA+_ATPase"/>
</dbReference>
<dbReference type="RefSeq" id="XP_004182896.1">
    <property type="nucleotide sequence ID" value="XM_004182848.1"/>
</dbReference>
<dbReference type="SUPFAM" id="SSF52540">
    <property type="entry name" value="P-loop containing nucleoside triphosphate hydrolases"/>
    <property type="match status" value="1"/>
</dbReference>
<dbReference type="InterPro" id="IPR027417">
    <property type="entry name" value="P-loop_NTPase"/>
</dbReference>
<dbReference type="InterPro" id="IPR011527">
    <property type="entry name" value="ABC1_TM_dom"/>
</dbReference>
<sequence>MDNIELDIHKDDSEDIGILNTKKHFSALQDGEKDDINFDTVKTPDIKIESGSENFFKMFRFFETIDQILLFWGLVGSLLVGILDPLVVLILGNVFDAFNVTGSGGVDVNTLPLTEQYAMNRRIFDSVSSSVNTLVLRLLFISLGCAVGRLISRFCLFTVSERQGIKLRKLYMSSLIHQDAAFYDFHDFGSLTSSIATDVQLIQEGFSYKLGLLIEAFAIPITGFVIGFIECWDLTLVILSSLPFVVLSTSFIGFSAKKTTEKSQVYDTKASSIAESTLGNIRTVQAFGQYHNFCENYKENIFKGLNWCILRGNCIGLGMGFFMFVNLCTFALGLFYGTLVISGRGGSHNVTTGQIFTVFTVVIKATMSLSSISTPISAISIARVSAFKIFKMIDRKPDIDANNVNGFTPTQCDGTIKFEDVKFSYPSRKEVDVLKGFELEINKGEIVAIVGASGCGKSTLIQLIQRNYDVTKGSIKVDGQDVRELNLKWLREQIGIVKQEPILFELSIKENIILGAKEGDEINEEEIVEVCKRANCHDFISGMPDGYDTLVGERGSQLSGGQKQRIAIARALIRNPKVLLLDEATSALDAESESVVQNALENAAKGRTTIVVAHKLSTIKNADKICVLQDGQIVECGKHDELMTLKGVYYNLVRKQVINEI</sequence>
<dbReference type="PROSITE" id="PS50893">
    <property type="entry name" value="ABC_TRANSPORTER_2"/>
    <property type="match status" value="1"/>
</dbReference>
<keyword evidence="6 8" id="KW-1133">Transmembrane helix</keyword>
<protein>
    <submittedName>
        <fullName evidence="11">Multidrug resistance protein, putative</fullName>
        <ecNumber evidence="11">3.6.3.44</ecNumber>
    </submittedName>
</protein>
<dbReference type="GO" id="GO:0016887">
    <property type="term" value="F:ATP hydrolysis activity"/>
    <property type="evidence" value="ECO:0007669"/>
    <property type="project" value="InterPro"/>
</dbReference>
<dbReference type="InterPro" id="IPR039421">
    <property type="entry name" value="Type_1_exporter"/>
</dbReference>
<dbReference type="GO" id="GO:0090374">
    <property type="term" value="P:oligopeptide export from mitochondrion"/>
    <property type="evidence" value="ECO:0007669"/>
    <property type="project" value="TreeGrafter"/>
</dbReference>
<evidence type="ECO:0000256" key="4">
    <source>
        <dbReference type="ARBA" id="ARBA00022741"/>
    </source>
</evidence>
<dbReference type="Pfam" id="PF00664">
    <property type="entry name" value="ABC_membrane"/>
    <property type="match status" value="1"/>
</dbReference>
<dbReference type="InterPro" id="IPR017871">
    <property type="entry name" value="ABC_transporter-like_CS"/>
</dbReference>
<dbReference type="Gene3D" id="3.40.50.300">
    <property type="entry name" value="P-loop containing nucleotide triphosphate hydrolases"/>
    <property type="match status" value="1"/>
</dbReference>
<evidence type="ECO:0000313" key="12">
    <source>
        <dbReference type="Proteomes" id="UP000014680"/>
    </source>
</evidence>
<dbReference type="CDD" id="cd03249">
    <property type="entry name" value="ABC_MTABC3_MDL1_MDL2"/>
    <property type="match status" value="1"/>
</dbReference>
<dbReference type="PROSITE" id="PS00211">
    <property type="entry name" value="ABC_TRANSPORTER_1"/>
    <property type="match status" value="1"/>
</dbReference>